<sequence>MVEMWATELDQRQQQPNESVDEYTSSIQELYQRVNDAAFAYPDNLQARKFVSGLIPELYMALLNYAGQTMSEITELTKLVAALTEQVTEIGKKVTGNRPPPRSDSRSPNIPTGPN</sequence>
<dbReference type="AlphaFoldDB" id="A0A2N0NFD5"/>
<evidence type="ECO:0000313" key="3">
    <source>
        <dbReference type="Proteomes" id="UP000232722"/>
    </source>
</evidence>
<organism evidence="2 3">
    <name type="scientific">Rhizophagus irregularis</name>
    <dbReference type="NCBI Taxonomy" id="588596"/>
    <lineage>
        <taxon>Eukaryota</taxon>
        <taxon>Fungi</taxon>
        <taxon>Fungi incertae sedis</taxon>
        <taxon>Mucoromycota</taxon>
        <taxon>Glomeromycotina</taxon>
        <taxon>Glomeromycetes</taxon>
        <taxon>Glomerales</taxon>
        <taxon>Glomeraceae</taxon>
        <taxon>Rhizophagus</taxon>
    </lineage>
</organism>
<comment type="caution">
    <text evidence="2">The sequence shown here is derived from an EMBL/GenBank/DDBJ whole genome shotgun (WGS) entry which is preliminary data.</text>
</comment>
<reference evidence="2 3" key="1">
    <citation type="submission" date="2016-04" db="EMBL/GenBank/DDBJ databases">
        <title>Genome analyses suggest a sexual origin of heterokaryosis in a supposedly ancient asexual fungus.</title>
        <authorList>
            <person name="Ropars J."/>
            <person name="Sedzielewska K."/>
            <person name="Noel J."/>
            <person name="Charron P."/>
            <person name="Farinelli L."/>
            <person name="Marton T."/>
            <person name="Kruger M."/>
            <person name="Pelin A."/>
            <person name="Brachmann A."/>
            <person name="Corradi N."/>
        </authorList>
    </citation>
    <scope>NUCLEOTIDE SEQUENCE [LARGE SCALE GENOMIC DNA]</scope>
    <source>
        <strain evidence="2 3">A5</strain>
    </source>
</reference>
<dbReference type="EMBL" id="LLXJ01008411">
    <property type="protein sequence ID" value="PKB93302.1"/>
    <property type="molecule type" value="Genomic_DNA"/>
</dbReference>
<evidence type="ECO:0000313" key="2">
    <source>
        <dbReference type="EMBL" id="PKB93302.1"/>
    </source>
</evidence>
<evidence type="ECO:0000256" key="1">
    <source>
        <dbReference type="SAM" id="MobiDB-lite"/>
    </source>
</evidence>
<feature type="region of interest" description="Disordered" evidence="1">
    <location>
        <begin position="90"/>
        <end position="115"/>
    </location>
</feature>
<protein>
    <recommendedName>
        <fullName evidence="4">Retrotransposon gag domain-containing protein</fullName>
    </recommendedName>
</protein>
<gene>
    <name evidence="2" type="ORF">RhiirA5_441708</name>
</gene>
<dbReference type="VEuPathDB" id="FungiDB:RhiirA1_447207"/>
<accession>A0A2N0NFD5</accession>
<proteinExistence type="predicted"/>
<reference evidence="2 3" key="2">
    <citation type="submission" date="2017-09" db="EMBL/GenBank/DDBJ databases">
        <title>Extensive intraspecific genome diversity in a model arbuscular mycorrhizal fungus.</title>
        <authorList>
            <person name="Chen E.C."/>
            <person name="Morin E."/>
            <person name="Beaudet D."/>
            <person name="Noel J."/>
            <person name="Ndikumana S."/>
            <person name="Charron P."/>
            <person name="St-Onge C."/>
            <person name="Giorgi J."/>
            <person name="Grigoriev I.V."/>
            <person name="Roux C."/>
            <person name="Martin F.M."/>
            <person name="Corradi N."/>
        </authorList>
    </citation>
    <scope>NUCLEOTIDE SEQUENCE [LARGE SCALE GENOMIC DNA]</scope>
    <source>
        <strain evidence="2 3">A5</strain>
    </source>
</reference>
<name>A0A2N0NFD5_9GLOM</name>
<evidence type="ECO:0008006" key="4">
    <source>
        <dbReference type="Google" id="ProtNLM"/>
    </source>
</evidence>
<dbReference type="VEuPathDB" id="FungiDB:FUN_004179"/>
<dbReference type="Proteomes" id="UP000232722">
    <property type="component" value="Unassembled WGS sequence"/>
</dbReference>